<dbReference type="Proteomes" id="UP000190092">
    <property type="component" value="Unassembled WGS sequence"/>
</dbReference>
<reference evidence="3" key="1">
    <citation type="submission" date="2017-02" db="EMBL/GenBank/DDBJ databases">
        <authorList>
            <person name="Varghese N."/>
            <person name="Submissions S."/>
        </authorList>
    </citation>
    <scope>NUCLEOTIDE SEQUENCE [LARGE SCALE GENOMIC DNA]</scope>
    <source>
        <strain evidence="3">ATCC 27094</strain>
    </source>
</reference>
<name>A0A1T4KNT7_9HYPH</name>
<evidence type="ECO:0000313" key="2">
    <source>
        <dbReference type="EMBL" id="SJZ44017.1"/>
    </source>
</evidence>
<dbReference type="AlphaFoldDB" id="A0A1T4KNT7"/>
<dbReference type="STRING" id="225324.SAMN02745126_01068"/>
<dbReference type="RefSeq" id="WP_085932742.1">
    <property type="nucleotide sequence ID" value="NZ_FUWJ01000001.1"/>
</dbReference>
<keyword evidence="3" id="KW-1185">Reference proteome</keyword>
<gene>
    <name evidence="2" type="ORF">SAMN02745126_01068</name>
</gene>
<sequence length="136" mass="14894">MRFVVCVFGLAVTFLAGPALAECPMDLGRGTGWVLFSQHYMIAFRPDPLRIESGEPFALVMNVCTKTGEAAELVSVAAERVDDSTLPQQHLKLSGGRDGRYRAEGLPLPSAGRWEIAFDVRADGETEELTHEIMVK</sequence>
<feature type="signal peptide" evidence="1">
    <location>
        <begin position="1"/>
        <end position="21"/>
    </location>
</feature>
<evidence type="ECO:0000256" key="1">
    <source>
        <dbReference type="SAM" id="SignalP"/>
    </source>
</evidence>
<keyword evidence="1" id="KW-0732">Signal</keyword>
<protein>
    <recommendedName>
        <fullName evidence="4">YtkA-like</fullName>
    </recommendedName>
</protein>
<feature type="chain" id="PRO_5010565160" description="YtkA-like" evidence="1">
    <location>
        <begin position="22"/>
        <end position="136"/>
    </location>
</feature>
<dbReference type="EMBL" id="FUWJ01000001">
    <property type="protein sequence ID" value="SJZ44017.1"/>
    <property type="molecule type" value="Genomic_DNA"/>
</dbReference>
<evidence type="ECO:0000313" key="3">
    <source>
        <dbReference type="Proteomes" id="UP000190092"/>
    </source>
</evidence>
<dbReference type="OrthoDB" id="330101at2"/>
<evidence type="ECO:0008006" key="4">
    <source>
        <dbReference type="Google" id="ProtNLM"/>
    </source>
</evidence>
<accession>A0A1T4KNT7</accession>
<proteinExistence type="predicted"/>
<organism evidence="2 3">
    <name type="scientific">Enhydrobacter aerosaccus</name>
    <dbReference type="NCBI Taxonomy" id="225324"/>
    <lineage>
        <taxon>Bacteria</taxon>
        <taxon>Pseudomonadati</taxon>
        <taxon>Pseudomonadota</taxon>
        <taxon>Alphaproteobacteria</taxon>
        <taxon>Hyphomicrobiales</taxon>
        <taxon>Enhydrobacter</taxon>
    </lineage>
</organism>